<dbReference type="PROSITE" id="PS51483">
    <property type="entry name" value="B5"/>
    <property type="match status" value="1"/>
</dbReference>
<comment type="similarity">
    <text evidence="3">Belongs to the phenylalanyl-tRNA synthetase beta subunit family. Type 2 subfamily.</text>
</comment>
<evidence type="ECO:0000313" key="17">
    <source>
        <dbReference type="EMBL" id="KAK9780703.1"/>
    </source>
</evidence>
<comment type="subunit">
    <text evidence="4">Tetramer of two alpha and two beta subunits.</text>
</comment>
<dbReference type="Pfam" id="PF03484">
    <property type="entry name" value="B5"/>
    <property type="match status" value="1"/>
</dbReference>
<dbReference type="Gene3D" id="3.50.40.10">
    <property type="entry name" value="Phenylalanyl-trna Synthetase, Chain B, domain 3"/>
    <property type="match status" value="1"/>
</dbReference>
<name>A0ABR2Y3T2_9PEZI</name>
<dbReference type="SUPFAM" id="SSF56037">
    <property type="entry name" value="PheT/TilS domain"/>
    <property type="match status" value="1"/>
</dbReference>
<comment type="cofactor">
    <cofactor evidence="1">
        <name>Mg(2+)</name>
        <dbReference type="ChEBI" id="CHEBI:18420"/>
    </cofactor>
</comment>
<dbReference type="PANTHER" id="PTHR10947:SF0">
    <property type="entry name" value="PHENYLALANINE--TRNA LIGASE BETA SUBUNIT"/>
    <property type="match status" value="1"/>
</dbReference>
<dbReference type="Gene3D" id="3.30.930.10">
    <property type="entry name" value="Bira Bifunctional Protein, Domain 2"/>
    <property type="match status" value="1"/>
</dbReference>
<dbReference type="EMBL" id="JARVKM010000005">
    <property type="protein sequence ID" value="KAK9780703.1"/>
    <property type="molecule type" value="Genomic_DNA"/>
</dbReference>
<keyword evidence="11" id="KW-0460">Magnesium</keyword>
<evidence type="ECO:0000256" key="2">
    <source>
        <dbReference type="ARBA" id="ARBA00004496"/>
    </source>
</evidence>
<dbReference type="Gene3D" id="3.30.56.10">
    <property type="match status" value="2"/>
</dbReference>
<evidence type="ECO:0000256" key="15">
    <source>
        <dbReference type="ARBA" id="ARBA00049255"/>
    </source>
</evidence>
<reference evidence="17 18" key="1">
    <citation type="submission" date="2024-02" db="EMBL/GenBank/DDBJ databases">
        <title>First draft genome assembly of two strains of Seiridium cardinale.</title>
        <authorList>
            <person name="Emiliani G."/>
            <person name="Scali E."/>
        </authorList>
    </citation>
    <scope>NUCLEOTIDE SEQUENCE [LARGE SCALE GENOMIC DNA]</scope>
    <source>
        <strain evidence="17 18">BM-138-000479</strain>
    </source>
</reference>
<dbReference type="PANTHER" id="PTHR10947">
    <property type="entry name" value="PHENYLALANYL-TRNA SYNTHETASE BETA CHAIN AND LEUCINE-RICH REPEAT-CONTAINING PROTEIN 47"/>
    <property type="match status" value="1"/>
</dbReference>
<evidence type="ECO:0000256" key="7">
    <source>
        <dbReference type="ARBA" id="ARBA00022598"/>
    </source>
</evidence>
<evidence type="ECO:0000256" key="12">
    <source>
        <dbReference type="ARBA" id="ARBA00022917"/>
    </source>
</evidence>
<comment type="caution">
    <text evidence="17">The sequence shown here is derived from an EMBL/GenBank/DDBJ whole genome shotgun (WGS) entry which is preliminary data.</text>
</comment>
<keyword evidence="9" id="KW-0547">Nucleotide-binding</keyword>
<dbReference type="SMART" id="SM00873">
    <property type="entry name" value="B3_4"/>
    <property type="match status" value="1"/>
</dbReference>
<dbReference type="EC" id="6.1.1.20" evidence="5"/>
<dbReference type="InterPro" id="IPR009061">
    <property type="entry name" value="DNA-bd_dom_put_sf"/>
</dbReference>
<comment type="subcellular location">
    <subcellularLocation>
        <location evidence="2">Cytoplasm</location>
    </subcellularLocation>
</comment>
<evidence type="ECO:0000256" key="6">
    <source>
        <dbReference type="ARBA" id="ARBA00022490"/>
    </source>
</evidence>
<dbReference type="SUPFAM" id="SSF46955">
    <property type="entry name" value="Putative DNA-binding domain"/>
    <property type="match status" value="2"/>
</dbReference>
<evidence type="ECO:0000256" key="13">
    <source>
        <dbReference type="ARBA" id="ARBA00023146"/>
    </source>
</evidence>
<dbReference type="InterPro" id="IPR005147">
    <property type="entry name" value="tRNA_synthase_B5-dom"/>
</dbReference>
<dbReference type="Proteomes" id="UP001465668">
    <property type="component" value="Unassembled WGS sequence"/>
</dbReference>
<evidence type="ECO:0000256" key="1">
    <source>
        <dbReference type="ARBA" id="ARBA00001946"/>
    </source>
</evidence>
<comment type="catalytic activity">
    <reaction evidence="15">
        <text>tRNA(Phe) + L-phenylalanine + ATP = L-phenylalanyl-tRNA(Phe) + AMP + diphosphate + H(+)</text>
        <dbReference type="Rhea" id="RHEA:19413"/>
        <dbReference type="Rhea" id="RHEA-COMP:9668"/>
        <dbReference type="Rhea" id="RHEA-COMP:9699"/>
        <dbReference type="ChEBI" id="CHEBI:15378"/>
        <dbReference type="ChEBI" id="CHEBI:30616"/>
        <dbReference type="ChEBI" id="CHEBI:33019"/>
        <dbReference type="ChEBI" id="CHEBI:58095"/>
        <dbReference type="ChEBI" id="CHEBI:78442"/>
        <dbReference type="ChEBI" id="CHEBI:78531"/>
        <dbReference type="ChEBI" id="CHEBI:456215"/>
        <dbReference type="EC" id="6.1.1.20"/>
    </reaction>
</comment>
<evidence type="ECO:0000256" key="4">
    <source>
        <dbReference type="ARBA" id="ARBA00011209"/>
    </source>
</evidence>
<keyword evidence="18" id="KW-1185">Reference proteome</keyword>
<dbReference type="GO" id="GO:0016874">
    <property type="term" value="F:ligase activity"/>
    <property type="evidence" value="ECO:0007669"/>
    <property type="project" value="UniProtKB-KW"/>
</dbReference>
<evidence type="ECO:0000256" key="14">
    <source>
        <dbReference type="ARBA" id="ARBA00033189"/>
    </source>
</evidence>
<dbReference type="SUPFAM" id="SSF55681">
    <property type="entry name" value="Class II aaRS and biotin synthetases"/>
    <property type="match status" value="1"/>
</dbReference>
<keyword evidence="12" id="KW-0648">Protein biosynthesis</keyword>
<keyword evidence="6" id="KW-0963">Cytoplasm</keyword>
<gene>
    <name evidence="17" type="ORF">SCAR479_01889</name>
</gene>
<keyword evidence="10" id="KW-0067">ATP-binding</keyword>
<dbReference type="NCBIfam" id="TIGR00471">
    <property type="entry name" value="pheT_arch"/>
    <property type="match status" value="1"/>
</dbReference>
<evidence type="ECO:0000259" key="16">
    <source>
        <dbReference type="PROSITE" id="PS51483"/>
    </source>
</evidence>
<evidence type="ECO:0000256" key="3">
    <source>
        <dbReference type="ARBA" id="ARBA00007438"/>
    </source>
</evidence>
<dbReference type="InterPro" id="IPR045060">
    <property type="entry name" value="Phe-tRNA-ligase_IIc_bsu"/>
</dbReference>
<evidence type="ECO:0000256" key="11">
    <source>
        <dbReference type="ARBA" id="ARBA00022842"/>
    </source>
</evidence>
<keyword evidence="13" id="KW-0030">Aminoacyl-tRNA synthetase</keyword>
<dbReference type="InterPro" id="IPR041616">
    <property type="entry name" value="PheRS_beta_core"/>
</dbReference>
<evidence type="ECO:0000256" key="8">
    <source>
        <dbReference type="ARBA" id="ARBA00022723"/>
    </source>
</evidence>
<sequence>MPTIGVNKYDLFRALGENYTTDRFQDLCFDFGIELDDDTEDDPSRPKDEAPQLKIEIPANRYDMLCAEGITMALNTFLGKAPFPPFRLLQPREKIIVSEDVLGVRPFIAGAVLRNIKFTSESLANFMGLQEKLHHTLGRNRTLLAIGAHDLDTVKGPFAYTAKPPQDISFVPLRGSKKMNAQELMEHLKSDAQLSRYLHILDGAPRYPVVLDADEVVCSLPPIINGSHSMLTIDTTNVFIEITATDQTKLDIACNIIAAMLSSHCKDEFSIEPVEIVAQGKTHITPSWKSTSLDVQVDYINQCCGLTESASAICTLLARFGYTAKPSDGGAISVSIPPTRPDVLHPCDIMEDAAIAYGYNNLPRPFLASTSSVGRPLPINKLADIVRFESAMSGWTEVMPLILCSWDENFASLNREDDGSAVKLANPKTAEYQVVRTSLLPGLLKTIRENRKVALPIKIFEVSDIVKQDASRERQARNERRWSAAFCGRSSGLEEVHGLLDRIMQMLRIAPKFEEKGDGSKTPRYSLANLLEPTFFPDRAAAVNLHLGDKVIRIGEFGVIHPVVLQKFGIRYPVTTLELNLEILL</sequence>
<dbReference type="Pfam" id="PF03483">
    <property type="entry name" value="B3_4"/>
    <property type="match status" value="1"/>
</dbReference>
<keyword evidence="8" id="KW-0479">Metal-binding</keyword>
<dbReference type="InterPro" id="IPR045864">
    <property type="entry name" value="aa-tRNA-synth_II/BPL/LPL"/>
</dbReference>
<protein>
    <recommendedName>
        <fullName evidence="5">phenylalanine--tRNA ligase</fullName>
        <ecNumber evidence="5">6.1.1.20</ecNumber>
    </recommendedName>
    <alternativeName>
        <fullName evidence="14">Phenylalanyl-tRNA synthetase beta subunit</fullName>
    </alternativeName>
</protein>
<dbReference type="Pfam" id="PF17759">
    <property type="entry name" value="tRNA_synthFbeta"/>
    <property type="match status" value="1"/>
</dbReference>
<evidence type="ECO:0000313" key="18">
    <source>
        <dbReference type="Proteomes" id="UP001465668"/>
    </source>
</evidence>
<dbReference type="SMART" id="SM00874">
    <property type="entry name" value="B5"/>
    <property type="match status" value="1"/>
</dbReference>
<evidence type="ECO:0000256" key="9">
    <source>
        <dbReference type="ARBA" id="ARBA00022741"/>
    </source>
</evidence>
<evidence type="ECO:0000256" key="5">
    <source>
        <dbReference type="ARBA" id="ARBA00012814"/>
    </source>
</evidence>
<accession>A0ABR2Y3T2</accession>
<dbReference type="Pfam" id="PF18262">
    <property type="entry name" value="PhetRS_B1"/>
    <property type="match status" value="1"/>
</dbReference>
<evidence type="ECO:0000256" key="10">
    <source>
        <dbReference type="ARBA" id="ARBA00022840"/>
    </source>
</evidence>
<organism evidence="17 18">
    <name type="scientific">Seiridium cardinale</name>
    <dbReference type="NCBI Taxonomy" id="138064"/>
    <lineage>
        <taxon>Eukaryota</taxon>
        <taxon>Fungi</taxon>
        <taxon>Dikarya</taxon>
        <taxon>Ascomycota</taxon>
        <taxon>Pezizomycotina</taxon>
        <taxon>Sordariomycetes</taxon>
        <taxon>Xylariomycetidae</taxon>
        <taxon>Amphisphaeriales</taxon>
        <taxon>Sporocadaceae</taxon>
        <taxon>Seiridium</taxon>
    </lineage>
</organism>
<dbReference type="CDD" id="cd00769">
    <property type="entry name" value="PheRS_beta_core"/>
    <property type="match status" value="1"/>
</dbReference>
<proteinExistence type="inferred from homology"/>
<dbReference type="InterPro" id="IPR004531">
    <property type="entry name" value="Phe-tRNA-synth_IIc_bsu_arc_euk"/>
</dbReference>
<keyword evidence="7 17" id="KW-0436">Ligase</keyword>
<dbReference type="InterPro" id="IPR020825">
    <property type="entry name" value="Phe-tRNA_synthase-like_B3/B4"/>
</dbReference>
<dbReference type="InterPro" id="IPR005146">
    <property type="entry name" value="B3/B4_tRNA-bd"/>
</dbReference>
<feature type="domain" description="B5" evidence="16">
    <location>
        <begin position="288"/>
        <end position="364"/>
    </location>
</feature>
<dbReference type="InterPro" id="IPR040659">
    <property type="entry name" value="PhetRS_B1"/>
</dbReference>